<evidence type="ECO:0008006" key="6">
    <source>
        <dbReference type="Google" id="ProtNLM"/>
    </source>
</evidence>
<dbReference type="PROSITE" id="PS00330">
    <property type="entry name" value="HEMOLYSIN_CALCIUM"/>
    <property type="match status" value="4"/>
</dbReference>
<dbReference type="InterPro" id="IPR050557">
    <property type="entry name" value="RTX_toxin/Mannuronan_C5-epim"/>
</dbReference>
<dbReference type="PRINTS" id="PR00313">
    <property type="entry name" value="CABNDNGRPT"/>
</dbReference>
<keyword evidence="3" id="KW-0732">Signal</keyword>
<dbReference type="PANTHER" id="PTHR38340">
    <property type="entry name" value="S-LAYER PROTEIN"/>
    <property type="match status" value="1"/>
</dbReference>
<comment type="subcellular location">
    <subcellularLocation>
        <location evidence="1">Secreted</location>
    </subcellularLocation>
</comment>
<keyword evidence="5" id="KW-1185">Reference proteome</keyword>
<dbReference type="Proteomes" id="UP000609879">
    <property type="component" value="Unassembled WGS sequence"/>
</dbReference>
<evidence type="ECO:0000256" key="3">
    <source>
        <dbReference type="SAM" id="SignalP"/>
    </source>
</evidence>
<feature type="signal peptide" evidence="3">
    <location>
        <begin position="1"/>
        <end position="29"/>
    </location>
</feature>
<dbReference type="InterPro" id="IPR001343">
    <property type="entry name" value="Hemolysn_Ca-bd"/>
</dbReference>
<dbReference type="Gene3D" id="2.150.10.10">
    <property type="entry name" value="Serralysin-like metalloprotease, C-terminal"/>
    <property type="match status" value="2"/>
</dbReference>
<organism evidence="4 5">
    <name type="scientific">Paractinoplanes deccanensis</name>
    <dbReference type="NCBI Taxonomy" id="113561"/>
    <lineage>
        <taxon>Bacteria</taxon>
        <taxon>Bacillati</taxon>
        <taxon>Actinomycetota</taxon>
        <taxon>Actinomycetes</taxon>
        <taxon>Micromonosporales</taxon>
        <taxon>Micromonosporaceae</taxon>
        <taxon>Paractinoplanes</taxon>
    </lineage>
</organism>
<dbReference type="PANTHER" id="PTHR38340:SF1">
    <property type="entry name" value="S-LAYER PROTEIN"/>
    <property type="match status" value="1"/>
</dbReference>
<feature type="chain" id="PRO_5046377731" description="Calcium-binding protein" evidence="3">
    <location>
        <begin position="30"/>
        <end position="336"/>
    </location>
</feature>
<dbReference type="SUPFAM" id="SSF51120">
    <property type="entry name" value="beta-Roll"/>
    <property type="match status" value="2"/>
</dbReference>
<keyword evidence="2" id="KW-0964">Secreted</keyword>
<protein>
    <recommendedName>
        <fullName evidence="6">Calcium-binding protein</fullName>
    </recommendedName>
</protein>
<accession>A0ABQ3Y5J9</accession>
<comment type="caution">
    <text evidence="4">The sequence shown here is derived from an EMBL/GenBank/DDBJ whole genome shotgun (WGS) entry which is preliminary data.</text>
</comment>
<dbReference type="InterPro" id="IPR011049">
    <property type="entry name" value="Serralysin-like_metalloprot_C"/>
</dbReference>
<evidence type="ECO:0000256" key="1">
    <source>
        <dbReference type="ARBA" id="ARBA00004613"/>
    </source>
</evidence>
<dbReference type="InterPro" id="IPR018511">
    <property type="entry name" value="Hemolysin-typ_Ca-bd_CS"/>
</dbReference>
<sequence length="336" mass="34313">MKRLVIRASVGVLAAGAMALGGASLPAEAATAGVVTVVNGKVVSYSSAWTRVHNVVFTRSGRTITVDDTTAVKAGSGCKPVSGDSTKVRCTTKTNPTAVRVYLGRYNDSVVNRTDLSLFAYGAAGNDRLTGGPRRDVFRGDDGNDAIWGLGGGDEIWGDHGADALSGGDGNDVILGWDGNDRLLGGNGHDELLGDNGNDIEDGGPGNDYLNQNGEPIGSDADSLIGGAGIDAVHYDLRSRAVTADADAVRGDDGRTGERDTIGTSVEEIYGGSGNDRLLGTPRPDFLDGGPGNDAIAGGSGNDWLTGGPGRDYVNGAAGTDSCSVEKSDTVLSCEY</sequence>
<proteinExistence type="predicted"/>
<gene>
    <name evidence="4" type="ORF">Ade02nite_39030</name>
</gene>
<name>A0ABQ3Y5J9_9ACTN</name>
<evidence type="ECO:0000256" key="2">
    <source>
        <dbReference type="ARBA" id="ARBA00022525"/>
    </source>
</evidence>
<evidence type="ECO:0000313" key="4">
    <source>
        <dbReference type="EMBL" id="GID75262.1"/>
    </source>
</evidence>
<dbReference type="EMBL" id="BOMI01000073">
    <property type="protein sequence ID" value="GID75262.1"/>
    <property type="molecule type" value="Genomic_DNA"/>
</dbReference>
<reference evidence="4 5" key="1">
    <citation type="submission" date="2021-01" db="EMBL/GenBank/DDBJ databases">
        <title>Whole genome shotgun sequence of Actinoplanes deccanensis NBRC 13994.</title>
        <authorList>
            <person name="Komaki H."/>
            <person name="Tamura T."/>
        </authorList>
    </citation>
    <scope>NUCLEOTIDE SEQUENCE [LARGE SCALE GENOMIC DNA]</scope>
    <source>
        <strain evidence="4 5">NBRC 13994</strain>
    </source>
</reference>
<evidence type="ECO:0000313" key="5">
    <source>
        <dbReference type="Proteomes" id="UP000609879"/>
    </source>
</evidence>
<dbReference type="Pfam" id="PF00353">
    <property type="entry name" value="HemolysinCabind"/>
    <property type="match status" value="3"/>
</dbReference>